<dbReference type="RefSeq" id="WP_109562356.1">
    <property type="nucleotide sequence ID" value="NZ_QGDJ01000001.1"/>
</dbReference>
<dbReference type="SUPFAM" id="SSF52242">
    <property type="entry name" value="Cobalamin (vitamin B12)-binding domain"/>
    <property type="match status" value="1"/>
</dbReference>
<protein>
    <recommendedName>
        <fullName evidence="5">Methanogenic corrinoid protein MtbC1</fullName>
    </recommendedName>
</protein>
<accession>A0A2Y9A393</accession>
<evidence type="ECO:0000313" key="3">
    <source>
        <dbReference type="Proteomes" id="UP000245839"/>
    </source>
</evidence>
<sequence length="259" mass="27551">MSKTRLAIQSLPEAVAASVLTQQADRFADLMGRAGADPTLIDAFTPMAERIFLHPDETPRRTLLAAGEANARLGETLLGAIFPRVAALLEEGWNTDRLSFVDVTIAATRLQDAVRQLGRFVLPVQADALVMIVPPWEQHGLPPSLAASRLRRMGMPTRLVSGLPARQMLALIARTGPSGVLISVGSHRSAAKLRPLIGALRHQLQRVLPIVVGGPAMEADSALCRLSGADLATNDLAEALSFCDLALGSKALHQADVDA</sequence>
<dbReference type="Proteomes" id="UP000245839">
    <property type="component" value="Unassembled WGS sequence"/>
</dbReference>
<dbReference type="Proteomes" id="UP000251571">
    <property type="component" value="Unassembled WGS sequence"/>
</dbReference>
<dbReference type="OrthoDB" id="5498228at2"/>
<proteinExistence type="predicted"/>
<dbReference type="Gene3D" id="3.40.50.280">
    <property type="entry name" value="Cobalamin-binding domain"/>
    <property type="match status" value="1"/>
</dbReference>
<organism evidence="2 4">
    <name type="scientific">Jannaschia seohaensis</name>
    <dbReference type="NCBI Taxonomy" id="475081"/>
    <lineage>
        <taxon>Bacteria</taxon>
        <taxon>Pseudomonadati</taxon>
        <taxon>Pseudomonadota</taxon>
        <taxon>Alphaproteobacteria</taxon>
        <taxon>Rhodobacterales</taxon>
        <taxon>Roseobacteraceae</taxon>
        <taxon>Jannaschia</taxon>
    </lineage>
</organism>
<reference evidence="1 3" key="3">
    <citation type="submission" date="2018-03" db="EMBL/GenBank/DDBJ databases">
        <title>Genomic Encyclopedia of Archaeal and Bacterial Type Strains, Phase II (KMG-II): from individual species to whole genera.</title>
        <authorList>
            <person name="Goeker M."/>
        </authorList>
    </citation>
    <scope>NUCLEOTIDE SEQUENCE [LARGE SCALE GENOMIC DNA]</scope>
    <source>
        <strain evidence="1 3">DSM 25227</strain>
    </source>
</reference>
<evidence type="ECO:0000313" key="4">
    <source>
        <dbReference type="Proteomes" id="UP000251571"/>
    </source>
</evidence>
<reference evidence="2" key="2">
    <citation type="submission" date="2016-10" db="EMBL/GenBank/DDBJ databases">
        <authorList>
            <person name="Cai Z."/>
        </authorList>
    </citation>
    <scope>NUCLEOTIDE SEQUENCE [LARGE SCALE GENOMIC DNA]</scope>
    <source>
        <strain evidence="2">DSM 25227</strain>
    </source>
</reference>
<dbReference type="AlphaFoldDB" id="A0A2Y9A393"/>
<gene>
    <name evidence="1" type="ORF">BCF38_101118</name>
    <name evidence="2" type="ORF">SAMN05421539_101118</name>
</gene>
<dbReference type="EMBL" id="UETC01000001">
    <property type="protein sequence ID" value="SSA37988.1"/>
    <property type="molecule type" value="Genomic_DNA"/>
</dbReference>
<dbReference type="GO" id="GO:0046872">
    <property type="term" value="F:metal ion binding"/>
    <property type="evidence" value="ECO:0007669"/>
    <property type="project" value="InterPro"/>
</dbReference>
<evidence type="ECO:0000313" key="2">
    <source>
        <dbReference type="EMBL" id="SSA37988.1"/>
    </source>
</evidence>
<dbReference type="InterPro" id="IPR036724">
    <property type="entry name" value="Cobalamin-bd_sf"/>
</dbReference>
<dbReference type="EMBL" id="QGDJ01000001">
    <property type="protein sequence ID" value="PWJ21710.1"/>
    <property type="molecule type" value="Genomic_DNA"/>
</dbReference>
<reference evidence="4" key="1">
    <citation type="submission" date="2016-10" db="EMBL/GenBank/DDBJ databases">
        <authorList>
            <person name="Varghese N."/>
            <person name="Submissions S."/>
        </authorList>
    </citation>
    <scope>NUCLEOTIDE SEQUENCE [LARGE SCALE GENOMIC DNA]</scope>
    <source>
        <strain evidence="4">DSM 25227</strain>
    </source>
</reference>
<evidence type="ECO:0000313" key="1">
    <source>
        <dbReference type="EMBL" id="PWJ21710.1"/>
    </source>
</evidence>
<name>A0A2Y9A393_9RHOB</name>
<evidence type="ECO:0008006" key="5">
    <source>
        <dbReference type="Google" id="ProtNLM"/>
    </source>
</evidence>
<keyword evidence="3" id="KW-1185">Reference proteome</keyword>
<dbReference type="GO" id="GO:0031419">
    <property type="term" value="F:cobalamin binding"/>
    <property type="evidence" value="ECO:0007669"/>
    <property type="project" value="InterPro"/>
</dbReference>